<name>A0ABQ3J4F1_9GAMM</name>
<evidence type="ECO:0000313" key="3">
    <source>
        <dbReference type="Proteomes" id="UP000626370"/>
    </source>
</evidence>
<dbReference type="Proteomes" id="UP000626370">
    <property type="component" value="Unassembled WGS sequence"/>
</dbReference>
<proteinExistence type="predicted"/>
<feature type="transmembrane region" description="Helical" evidence="1">
    <location>
        <begin position="114"/>
        <end position="135"/>
    </location>
</feature>
<organism evidence="2 3">
    <name type="scientific">Thalassotalea profundi</name>
    <dbReference type="NCBI Taxonomy" id="2036687"/>
    <lineage>
        <taxon>Bacteria</taxon>
        <taxon>Pseudomonadati</taxon>
        <taxon>Pseudomonadota</taxon>
        <taxon>Gammaproteobacteria</taxon>
        <taxon>Alteromonadales</taxon>
        <taxon>Colwelliaceae</taxon>
        <taxon>Thalassotalea</taxon>
    </lineage>
</organism>
<protein>
    <submittedName>
        <fullName evidence="2">Membrane protein</fullName>
    </submittedName>
</protein>
<keyword evidence="1" id="KW-0812">Transmembrane</keyword>
<feature type="transmembrane region" description="Helical" evidence="1">
    <location>
        <begin position="182"/>
        <end position="205"/>
    </location>
</feature>
<feature type="transmembrane region" description="Helical" evidence="1">
    <location>
        <begin position="45"/>
        <end position="65"/>
    </location>
</feature>
<feature type="transmembrane region" description="Helical" evidence="1">
    <location>
        <begin position="141"/>
        <end position="161"/>
    </location>
</feature>
<keyword evidence="1" id="KW-1133">Transmembrane helix</keyword>
<evidence type="ECO:0000313" key="2">
    <source>
        <dbReference type="EMBL" id="GHF01155.1"/>
    </source>
</evidence>
<evidence type="ECO:0000256" key="1">
    <source>
        <dbReference type="SAM" id="Phobius"/>
    </source>
</evidence>
<dbReference type="RefSeq" id="WP_189379392.1">
    <property type="nucleotide sequence ID" value="NZ_BNAH01000017.1"/>
</dbReference>
<accession>A0ABQ3J4F1</accession>
<keyword evidence="1" id="KW-0472">Membrane</keyword>
<feature type="transmembrane region" description="Helical" evidence="1">
    <location>
        <begin position="211"/>
        <end position="231"/>
    </location>
</feature>
<comment type="caution">
    <text evidence="2">The sequence shown here is derived from an EMBL/GenBank/DDBJ whole genome shotgun (WGS) entry which is preliminary data.</text>
</comment>
<dbReference type="EMBL" id="BNAH01000017">
    <property type="protein sequence ID" value="GHF01155.1"/>
    <property type="molecule type" value="Genomic_DNA"/>
</dbReference>
<reference evidence="3" key="1">
    <citation type="journal article" date="2019" name="Int. J. Syst. Evol. Microbiol.">
        <title>The Global Catalogue of Microorganisms (GCM) 10K type strain sequencing project: providing services to taxonomists for standard genome sequencing and annotation.</title>
        <authorList>
            <consortium name="The Broad Institute Genomics Platform"/>
            <consortium name="The Broad Institute Genome Sequencing Center for Infectious Disease"/>
            <person name="Wu L."/>
            <person name="Ma J."/>
        </authorList>
    </citation>
    <scope>NUCLEOTIDE SEQUENCE [LARGE SCALE GENOMIC DNA]</scope>
    <source>
        <strain evidence="3">CGMCC 1.15922</strain>
    </source>
</reference>
<gene>
    <name evidence="2" type="ORF">GCM10011501_33230</name>
</gene>
<sequence>MEKDAVIQVGGDLEESLKGNYKINAKSIIGEAWALTQKSRVSINLGILFCLFLSGLLFFVVASYFGDIKMMAENPQANFAVNILVTLLVSPFLVGIEMMGIFHAVGLKTHPKTLFAFLSKGSLVAVCALLSSMLISLGLSLFILPGLYLLVALSLVLPLVVEKGFTPFKAITISLKVTRFQWLSIFTVYAVLFVGLVFAFMPFILLAGSSVQLIGGMFFFFAMSYLAPLFYNVKGILYREIFGMKIAVKAGDKPADDNIFSA</sequence>
<keyword evidence="3" id="KW-1185">Reference proteome</keyword>
<feature type="transmembrane region" description="Helical" evidence="1">
    <location>
        <begin position="77"/>
        <end position="102"/>
    </location>
</feature>